<dbReference type="GO" id="GO:0005634">
    <property type="term" value="C:nucleus"/>
    <property type="evidence" value="ECO:0007669"/>
    <property type="project" value="UniProtKB-SubCell"/>
</dbReference>
<accession>A0AAW1D027</accession>
<comment type="subcellular location">
    <subcellularLocation>
        <location evidence="1">Nucleus</location>
    </subcellularLocation>
</comment>
<comment type="caution">
    <text evidence="4">The sequence shown here is derived from an EMBL/GenBank/DDBJ whole genome shotgun (WGS) entry which is preliminary data.</text>
</comment>
<dbReference type="EMBL" id="JAPXFL010000008">
    <property type="protein sequence ID" value="KAK9502488.1"/>
    <property type="molecule type" value="Genomic_DNA"/>
</dbReference>
<sequence length="193" mass="21123">MAGPFISPIPGDLLTEYMFGRRRQVWFQNRRAKWRKQARLQLLQDAWRIRCLGLATPPLLIGGTTPGRMPGSEHEDPGNGTLKLSCPPTNSTNTSGTEPINYRLNIPCLPPRNADKPPPTSGTTTSPLQSSYSVQSLTSSCPCSAPPPIPRGMPEPDKEVLRNADRSPLSPSSTVESSNQDTINEPINYSDNK</sequence>
<evidence type="ECO:0000256" key="1">
    <source>
        <dbReference type="PROSITE-ProRule" id="PRU00108"/>
    </source>
</evidence>
<dbReference type="AlphaFoldDB" id="A0AAW1D027"/>
<feature type="domain" description="Homeobox" evidence="3">
    <location>
        <begin position="21"/>
        <end position="37"/>
    </location>
</feature>
<feature type="compositionally biased region" description="Polar residues" evidence="2">
    <location>
        <begin position="87"/>
        <end position="98"/>
    </location>
</feature>
<feature type="region of interest" description="Disordered" evidence="2">
    <location>
        <begin position="61"/>
        <end position="193"/>
    </location>
</feature>
<feature type="compositionally biased region" description="Low complexity" evidence="2">
    <location>
        <begin position="167"/>
        <end position="178"/>
    </location>
</feature>
<feature type="compositionally biased region" description="Polar residues" evidence="2">
    <location>
        <begin position="179"/>
        <end position="193"/>
    </location>
</feature>
<dbReference type="CDD" id="cd00086">
    <property type="entry name" value="homeodomain"/>
    <property type="match status" value="1"/>
</dbReference>
<reference evidence="4 5" key="1">
    <citation type="submission" date="2022-12" db="EMBL/GenBank/DDBJ databases">
        <title>Chromosome-level genome assembly of true bugs.</title>
        <authorList>
            <person name="Ma L."/>
            <person name="Li H."/>
        </authorList>
    </citation>
    <scope>NUCLEOTIDE SEQUENCE [LARGE SCALE GENOMIC DNA]</scope>
    <source>
        <strain evidence="4">Lab_2022b</strain>
    </source>
</reference>
<name>A0AAW1D027_9HEMI</name>
<evidence type="ECO:0000259" key="3">
    <source>
        <dbReference type="PROSITE" id="PS50071"/>
    </source>
</evidence>
<evidence type="ECO:0000313" key="5">
    <source>
        <dbReference type="Proteomes" id="UP001461498"/>
    </source>
</evidence>
<keyword evidence="1" id="KW-0539">Nucleus</keyword>
<proteinExistence type="predicted"/>
<dbReference type="Gene3D" id="1.10.10.60">
    <property type="entry name" value="Homeodomain-like"/>
    <property type="match status" value="1"/>
</dbReference>
<feature type="compositionally biased region" description="Pro residues" evidence="2">
    <location>
        <begin position="144"/>
        <end position="153"/>
    </location>
</feature>
<keyword evidence="5" id="KW-1185">Reference proteome</keyword>
<keyword evidence="1" id="KW-0371">Homeobox</keyword>
<feature type="DNA-binding region" description="Homeobox" evidence="1">
    <location>
        <begin position="23"/>
        <end position="38"/>
    </location>
</feature>
<protein>
    <recommendedName>
        <fullName evidence="3">Homeobox domain-containing protein</fullName>
    </recommendedName>
</protein>
<feature type="compositionally biased region" description="Low complexity" evidence="2">
    <location>
        <begin position="121"/>
        <end position="143"/>
    </location>
</feature>
<dbReference type="Proteomes" id="UP001461498">
    <property type="component" value="Unassembled WGS sequence"/>
</dbReference>
<keyword evidence="1" id="KW-0238">DNA-binding</keyword>
<dbReference type="PROSITE" id="PS50071">
    <property type="entry name" value="HOMEOBOX_2"/>
    <property type="match status" value="1"/>
</dbReference>
<dbReference type="InterPro" id="IPR001356">
    <property type="entry name" value="HD"/>
</dbReference>
<dbReference type="GO" id="GO:0003677">
    <property type="term" value="F:DNA binding"/>
    <property type="evidence" value="ECO:0007669"/>
    <property type="project" value="UniProtKB-UniRule"/>
</dbReference>
<organism evidence="4 5">
    <name type="scientific">Rhynocoris fuscipes</name>
    <dbReference type="NCBI Taxonomy" id="488301"/>
    <lineage>
        <taxon>Eukaryota</taxon>
        <taxon>Metazoa</taxon>
        <taxon>Ecdysozoa</taxon>
        <taxon>Arthropoda</taxon>
        <taxon>Hexapoda</taxon>
        <taxon>Insecta</taxon>
        <taxon>Pterygota</taxon>
        <taxon>Neoptera</taxon>
        <taxon>Paraneoptera</taxon>
        <taxon>Hemiptera</taxon>
        <taxon>Heteroptera</taxon>
        <taxon>Panheteroptera</taxon>
        <taxon>Cimicomorpha</taxon>
        <taxon>Reduviidae</taxon>
        <taxon>Harpactorinae</taxon>
        <taxon>Harpactorini</taxon>
        <taxon>Rhynocoris</taxon>
    </lineage>
</organism>
<gene>
    <name evidence="4" type="ORF">O3M35_011259</name>
</gene>
<feature type="compositionally biased region" description="Basic and acidic residues" evidence="2">
    <location>
        <begin position="154"/>
        <end position="165"/>
    </location>
</feature>
<evidence type="ECO:0000256" key="2">
    <source>
        <dbReference type="SAM" id="MobiDB-lite"/>
    </source>
</evidence>
<evidence type="ECO:0000313" key="4">
    <source>
        <dbReference type="EMBL" id="KAK9502488.1"/>
    </source>
</evidence>